<dbReference type="Proteomes" id="UP000663760">
    <property type="component" value="Chromosome 10"/>
</dbReference>
<sequence length="32" mass="3660">MLMESDLVFGVLSDKPTVHPYLTTLFLRVHLS</sequence>
<proteinExistence type="predicted"/>
<dbReference type="EMBL" id="LR746273">
    <property type="protein sequence ID" value="CAA7403798.1"/>
    <property type="molecule type" value="Genomic_DNA"/>
</dbReference>
<keyword evidence="2" id="KW-1185">Reference proteome</keyword>
<gene>
    <name evidence="1" type="ORF">SI8410_10014476</name>
</gene>
<name>A0A7I8L393_SPIIN</name>
<evidence type="ECO:0000313" key="1">
    <source>
        <dbReference type="EMBL" id="CAA7403798.1"/>
    </source>
</evidence>
<organism evidence="1 2">
    <name type="scientific">Spirodela intermedia</name>
    <name type="common">Intermediate duckweed</name>
    <dbReference type="NCBI Taxonomy" id="51605"/>
    <lineage>
        <taxon>Eukaryota</taxon>
        <taxon>Viridiplantae</taxon>
        <taxon>Streptophyta</taxon>
        <taxon>Embryophyta</taxon>
        <taxon>Tracheophyta</taxon>
        <taxon>Spermatophyta</taxon>
        <taxon>Magnoliopsida</taxon>
        <taxon>Liliopsida</taxon>
        <taxon>Araceae</taxon>
        <taxon>Lemnoideae</taxon>
        <taxon>Spirodela</taxon>
    </lineage>
</organism>
<reference evidence="1" key="1">
    <citation type="submission" date="2020-02" db="EMBL/GenBank/DDBJ databases">
        <authorList>
            <person name="Scholz U."/>
            <person name="Mascher M."/>
            <person name="Fiebig A."/>
        </authorList>
    </citation>
    <scope>NUCLEOTIDE SEQUENCE</scope>
</reference>
<dbReference type="AlphaFoldDB" id="A0A7I8L393"/>
<evidence type="ECO:0000313" key="2">
    <source>
        <dbReference type="Proteomes" id="UP000663760"/>
    </source>
</evidence>
<protein>
    <submittedName>
        <fullName evidence="1">Uncharacterized protein</fullName>
    </submittedName>
</protein>
<accession>A0A7I8L393</accession>